<keyword evidence="6" id="KW-0843">Virulence</keyword>
<evidence type="ECO:0000313" key="17">
    <source>
        <dbReference type="Proteomes" id="UP000747013"/>
    </source>
</evidence>
<dbReference type="GO" id="GO:0005829">
    <property type="term" value="C:cytosol"/>
    <property type="evidence" value="ECO:0007669"/>
    <property type="project" value="TreeGrafter"/>
</dbReference>
<dbReference type="SUPFAM" id="SSF52172">
    <property type="entry name" value="CheY-like"/>
    <property type="match status" value="1"/>
</dbReference>
<evidence type="ECO:0000256" key="10">
    <source>
        <dbReference type="ARBA" id="ARBA00037471"/>
    </source>
</evidence>
<evidence type="ECO:0000256" key="4">
    <source>
        <dbReference type="ARBA" id="ARBA00023012"/>
    </source>
</evidence>
<dbReference type="PANTHER" id="PTHR48111">
    <property type="entry name" value="REGULATOR OF RPOS"/>
    <property type="match status" value="1"/>
</dbReference>
<evidence type="ECO:0000256" key="8">
    <source>
        <dbReference type="ARBA" id="ARBA00023159"/>
    </source>
</evidence>
<dbReference type="InterPro" id="IPR039420">
    <property type="entry name" value="WalR-like"/>
</dbReference>
<evidence type="ECO:0000256" key="7">
    <source>
        <dbReference type="ARBA" id="ARBA00023125"/>
    </source>
</evidence>
<keyword evidence="7 13" id="KW-0238">DNA-binding</keyword>
<evidence type="ECO:0000256" key="2">
    <source>
        <dbReference type="ARBA" id="ARBA00022490"/>
    </source>
</evidence>
<reference evidence="16" key="1">
    <citation type="journal article" date="2021" name="PeerJ">
        <title>Extensive microbial diversity within the chicken gut microbiome revealed by metagenomics and culture.</title>
        <authorList>
            <person name="Gilroy R."/>
            <person name="Ravi A."/>
            <person name="Getino M."/>
            <person name="Pursley I."/>
            <person name="Horton D.L."/>
            <person name="Alikhan N.F."/>
            <person name="Baker D."/>
            <person name="Gharbi K."/>
            <person name="Hall N."/>
            <person name="Watson M."/>
            <person name="Adriaenssens E.M."/>
            <person name="Foster-Nyarko E."/>
            <person name="Jarju S."/>
            <person name="Secka A."/>
            <person name="Antonio M."/>
            <person name="Oren A."/>
            <person name="Chaudhuri R.R."/>
            <person name="La Ragione R."/>
            <person name="Hildebrand F."/>
            <person name="Pallen M.J."/>
        </authorList>
    </citation>
    <scope>NUCLEOTIDE SEQUENCE</scope>
    <source>
        <strain evidence="16">7886</strain>
    </source>
</reference>
<gene>
    <name evidence="16" type="ORF">K8V88_09425</name>
</gene>
<feature type="domain" description="Response regulatory" evidence="14">
    <location>
        <begin position="3"/>
        <end position="117"/>
    </location>
</feature>
<dbReference type="CDD" id="cd00383">
    <property type="entry name" value="trans_reg_C"/>
    <property type="match status" value="1"/>
</dbReference>
<feature type="modified residue" description="4-aspartylphosphate" evidence="12">
    <location>
        <position position="52"/>
    </location>
</feature>
<protein>
    <recommendedName>
        <fullName evidence="11">Heme response regulator HssR</fullName>
    </recommendedName>
</protein>
<evidence type="ECO:0000256" key="6">
    <source>
        <dbReference type="ARBA" id="ARBA00023026"/>
    </source>
</evidence>
<feature type="DNA-binding region" description="OmpR/PhoB-type" evidence="13">
    <location>
        <begin position="125"/>
        <end position="222"/>
    </location>
</feature>
<dbReference type="SMART" id="SM00862">
    <property type="entry name" value="Trans_reg_C"/>
    <property type="match status" value="1"/>
</dbReference>
<evidence type="ECO:0000256" key="5">
    <source>
        <dbReference type="ARBA" id="ARBA00023015"/>
    </source>
</evidence>
<dbReference type="GO" id="GO:0032993">
    <property type="term" value="C:protein-DNA complex"/>
    <property type="evidence" value="ECO:0007669"/>
    <property type="project" value="TreeGrafter"/>
</dbReference>
<evidence type="ECO:0000259" key="15">
    <source>
        <dbReference type="PROSITE" id="PS51755"/>
    </source>
</evidence>
<dbReference type="InterPro" id="IPR001867">
    <property type="entry name" value="OmpR/PhoB-type_DNA-bd"/>
</dbReference>
<dbReference type="EMBL" id="DYWC01000222">
    <property type="protein sequence ID" value="HJF87641.1"/>
    <property type="molecule type" value="Genomic_DNA"/>
</dbReference>
<sequence length="223" mass="25918">MENILVVEDDAEFNRIMCTYLLRNGYSVQGYQDPMEAFDKFYTNKYSLIISDIMMPKINGFDFVKDIREKDSEIPILFITALDDFGSKQRGFHEGIDDYMVKPIDMDEMVLRVGALLRRSRIENKNRLNVGNLILVRDEMAVYNDGKEIDISPREFTVLFKLLSHPKKIFTRSDLMGEFTGMMDDNSLRTVDVYITKLRKLFAETDSFKIVTVHGFGYKAVIK</sequence>
<reference evidence="16" key="2">
    <citation type="submission" date="2021-09" db="EMBL/GenBank/DDBJ databases">
        <authorList>
            <person name="Gilroy R."/>
        </authorList>
    </citation>
    <scope>NUCLEOTIDE SEQUENCE</scope>
    <source>
        <strain evidence="16">7886</strain>
    </source>
</reference>
<evidence type="ECO:0000256" key="11">
    <source>
        <dbReference type="ARBA" id="ARBA00039976"/>
    </source>
</evidence>
<evidence type="ECO:0000256" key="9">
    <source>
        <dbReference type="ARBA" id="ARBA00023163"/>
    </source>
</evidence>
<dbReference type="SMART" id="SM00448">
    <property type="entry name" value="REC"/>
    <property type="match status" value="1"/>
</dbReference>
<keyword evidence="4" id="KW-0902">Two-component regulatory system</keyword>
<comment type="function">
    <text evidence="10">Member of the two-component regulatory system HssS/HssR involved in intracellular heme homeostasis and tempering of staphylococcal virulence. Phosphorylated HssR binds to a direct repeat sequence within hrtAB promoter and activates the expression of hrtAB, an efflux pump, in response to extracellular heme, hemin, hemoglobin or blood.</text>
</comment>
<dbReference type="PANTHER" id="PTHR48111:SF49">
    <property type="entry name" value="HEME RESPONSE REGULATOR HSSR"/>
    <property type="match status" value="1"/>
</dbReference>
<dbReference type="InterPro" id="IPR011006">
    <property type="entry name" value="CheY-like_superfamily"/>
</dbReference>
<comment type="subcellular location">
    <subcellularLocation>
        <location evidence="1">Cytoplasm</location>
    </subcellularLocation>
</comment>
<evidence type="ECO:0000259" key="14">
    <source>
        <dbReference type="PROSITE" id="PS50110"/>
    </source>
</evidence>
<dbReference type="Pfam" id="PF00486">
    <property type="entry name" value="Trans_reg_C"/>
    <property type="match status" value="1"/>
</dbReference>
<proteinExistence type="predicted"/>
<dbReference type="InterPro" id="IPR001789">
    <property type="entry name" value="Sig_transdc_resp-reg_receiver"/>
</dbReference>
<dbReference type="InterPro" id="IPR036388">
    <property type="entry name" value="WH-like_DNA-bd_sf"/>
</dbReference>
<dbReference type="GO" id="GO:0000976">
    <property type="term" value="F:transcription cis-regulatory region binding"/>
    <property type="evidence" value="ECO:0007669"/>
    <property type="project" value="TreeGrafter"/>
</dbReference>
<dbReference type="Gene3D" id="3.40.50.2300">
    <property type="match status" value="1"/>
</dbReference>
<evidence type="ECO:0000313" key="16">
    <source>
        <dbReference type="EMBL" id="HJF87641.1"/>
    </source>
</evidence>
<evidence type="ECO:0000256" key="12">
    <source>
        <dbReference type="PROSITE-ProRule" id="PRU00169"/>
    </source>
</evidence>
<evidence type="ECO:0000256" key="3">
    <source>
        <dbReference type="ARBA" id="ARBA00022553"/>
    </source>
</evidence>
<feature type="domain" description="OmpR/PhoB-type" evidence="15">
    <location>
        <begin position="125"/>
        <end position="222"/>
    </location>
</feature>
<dbReference type="Gene3D" id="1.10.10.10">
    <property type="entry name" value="Winged helix-like DNA-binding domain superfamily/Winged helix DNA-binding domain"/>
    <property type="match status" value="1"/>
</dbReference>
<keyword evidence="2" id="KW-0963">Cytoplasm</keyword>
<keyword evidence="5" id="KW-0805">Transcription regulation</keyword>
<dbReference type="PROSITE" id="PS51755">
    <property type="entry name" value="OMPR_PHOB"/>
    <property type="match status" value="1"/>
</dbReference>
<keyword evidence="8" id="KW-0010">Activator</keyword>
<keyword evidence="3 12" id="KW-0597">Phosphoprotein</keyword>
<evidence type="ECO:0000256" key="1">
    <source>
        <dbReference type="ARBA" id="ARBA00004496"/>
    </source>
</evidence>
<organism evidence="16 17">
    <name type="scientific">Companilactobacillus farciminis</name>
    <dbReference type="NCBI Taxonomy" id="1612"/>
    <lineage>
        <taxon>Bacteria</taxon>
        <taxon>Bacillati</taxon>
        <taxon>Bacillota</taxon>
        <taxon>Bacilli</taxon>
        <taxon>Lactobacillales</taxon>
        <taxon>Lactobacillaceae</taxon>
        <taxon>Companilactobacillus</taxon>
    </lineage>
</organism>
<dbReference type="PROSITE" id="PS50110">
    <property type="entry name" value="RESPONSE_REGULATORY"/>
    <property type="match status" value="1"/>
</dbReference>
<dbReference type="Proteomes" id="UP000747013">
    <property type="component" value="Unassembled WGS sequence"/>
</dbReference>
<evidence type="ECO:0000256" key="13">
    <source>
        <dbReference type="PROSITE-ProRule" id="PRU01091"/>
    </source>
</evidence>
<dbReference type="GO" id="GO:0006355">
    <property type="term" value="P:regulation of DNA-templated transcription"/>
    <property type="evidence" value="ECO:0007669"/>
    <property type="project" value="InterPro"/>
</dbReference>
<dbReference type="GO" id="GO:0000156">
    <property type="term" value="F:phosphorelay response regulator activity"/>
    <property type="evidence" value="ECO:0007669"/>
    <property type="project" value="TreeGrafter"/>
</dbReference>
<name>A0A921HUZ4_9LACO</name>
<comment type="caution">
    <text evidence="16">The sequence shown here is derived from an EMBL/GenBank/DDBJ whole genome shotgun (WGS) entry which is preliminary data.</text>
</comment>
<dbReference type="AlphaFoldDB" id="A0A921HUZ4"/>
<accession>A0A921HUZ4</accession>
<keyword evidence="9" id="KW-0804">Transcription</keyword>
<dbReference type="Pfam" id="PF00072">
    <property type="entry name" value="Response_reg"/>
    <property type="match status" value="1"/>
</dbReference>